<dbReference type="Ensembl" id="ENSCLMT00005003272.1">
    <property type="protein sequence ID" value="ENSCLMP00005002944.1"/>
    <property type="gene ID" value="ENSCLMG00005000204.1"/>
</dbReference>
<evidence type="ECO:0000256" key="5">
    <source>
        <dbReference type="ARBA" id="ARBA00022448"/>
    </source>
</evidence>
<evidence type="ECO:0000256" key="3">
    <source>
        <dbReference type="ARBA" id="ARBA00006960"/>
    </source>
</evidence>
<keyword evidence="11" id="KW-0007">Acetylation</keyword>
<evidence type="ECO:0000256" key="9">
    <source>
        <dbReference type="ARBA" id="ARBA00022892"/>
    </source>
</evidence>
<dbReference type="Pfam" id="PF04869">
    <property type="entry name" value="Uso1_p115_head"/>
    <property type="match status" value="1"/>
</dbReference>
<evidence type="ECO:0000256" key="2">
    <source>
        <dbReference type="ARBA" id="ARBA00004514"/>
    </source>
</evidence>
<dbReference type="GO" id="GO:0012507">
    <property type="term" value="C:ER to Golgi transport vesicle membrane"/>
    <property type="evidence" value="ECO:0007669"/>
    <property type="project" value="TreeGrafter"/>
</dbReference>
<evidence type="ECO:0000256" key="17">
    <source>
        <dbReference type="ARBA" id="ARBA00080851"/>
    </source>
</evidence>
<dbReference type="Gene3D" id="1.25.10.10">
    <property type="entry name" value="Leucine-rich Repeat Variant"/>
    <property type="match status" value="1"/>
</dbReference>
<evidence type="ECO:0000259" key="22">
    <source>
        <dbReference type="Pfam" id="PF04869"/>
    </source>
</evidence>
<evidence type="ECO:0000256" key="13">
    <source>
        <dbReference type="ARBA" id="ARBA00023054"/>
    </source>
</evidence>
<evidence type="ECO:0000256" key="18">
    <source>
        <dbReference type="ARBA" id="ARBA00083407"/>
    </source>
</evidence>
<dbReference type="PANTHER" id="PTHR10013:SF0">
    <property type="entry name" value="GENERAL VESICULAR TRANSPORT FACTOR P115"/>
    <property type="match status" value="1"/>
</dbReference>
<keyword evidence="13 20" id="KW-0175">Coiled coil</keyword>
<keyword evidence="8" id="KW-0677">Repeat</keyword>
<sequence>IHCCHVASSTLLEDRRDAVRALKSLSKKYRVEVGTQAMHHLINILQTDRSDSEILGYALDTLYNILCNDEEEEQDESEDETAQKQSDDLGAQFTDQFVQDPEHVTLLLSLLEEFDFHVRWPGVKLLTTLLKNQGVQVQGIILVSPMGVSRLMDLLADSREVIRNDGLLLLQQLTKSNAAIQKIVAFENAFERLLDIITEEGSSDGGIVVEDCLLLLLNLLKNNSSNQNFFKEGSYIQRMKPWFEIGDDNSGWSAQKVTNLHLMLQLVRVMVSPVNSPGATASCQKSMYQCGLLQQLCTILMATGVPADILTETINTVSEVIRGSQVNQDYFASVNAPSNPPRPAIVVLLMSMVNERQPFVLRCAVLYCFQCFLYKNQKGQGEIVATLLPSTIDANSISAGQLLCGGLFSVDSLSNWCAAVALAHSLQDNLTQKEQLLRVQLATSLGKPPVSLLQQCTNILSQVGHLRGSKVQTRVGLLMLLCTWINNCPIAVTHFLHNQENVPFLTAQISENLGEDERLVQGLCALLLGICIYYNDNSLENNTKEKLKQLIEKRIGKENFVEKLGFITKHELYSRAAQKPQPVFPSPEQMLFDHEFTKLVKELEGVITKAVHKSNEEEKKEEEVKKTLEQHDNIVTQYKELIREQDAQIQELKEQVVSTSSQNEQMQTTVTQQLSQIQQHKDQYNILKLKLGKESQLNSQGEGSQVNGLQTEELTQLREEVEELRKQHSLLQTQLGDKDTLITSLVSRRLRTVFVLLLCLMQELEGLRSRVQSQLAEINQMKTERQELLRRAEAGQMFFFPWVFVFMDHSKFLLHLGFQEEAKSLSASRAELDQQLASATSTVAILQTEKAKLQTEVQDSKKEQDDLLMLLADQDQKIHSLKQKLKDLGETVDNRGYHVSSGVDDEDDLDGRDQTDDDYEEDEDED</sequence>
<dbReference type="GO" id="GO:0048211">
    <property type="term" value="P:Golgi vesicle docking"/>
    <property type="evidence" value="ECO:0007669"/>
    <property type="project" value="TreeGrafter"/>
</dbReference>
<dbReference type="GO" id="GO:0005783">
    <property type="term" value="C:endoplasmic reticulum"/>
    <property type="evidence" value="ECO:0007669"/>
    <property type="project" value="TreeGrafter"/>
</dbReference>
<dbReference type="GeneTree" id="ENSGT00390000017018"/>
<evidence type="ECO:0000256" key="19">
    <source>
        <dbReference type="PROSITE-ProRule" id="PRU00259"/>
    </source>
</evidence>
<evidence type="ECO:0000256" key="11">
    <source>
        <dbReference type="ARBA" id="ARBA00022990"/>
    </source>
</evidence>
<feature type="coiled-coil region" evidence="20">
    <location>
        <begin position="761"/>
        <end position="791"/>
    </location>
</feature>
<name>A0A8C2WEH0_CYCLU</name>
<dbReference type="InterPro" id="IPR006955">
    <property type="entry name" value="Uso1_p115_C"/>
</dbReference>
<dbReference type="GO" id="GO:0005829">
    <property type="term" value="C:cytosol"/>
    <property type="evidence" value="ECO:0007669"/>
    <property type="project" value="UniProtKB-SubCell"/>
</dbReference>
<feature type="coiled-coil region" evidence="20">
    <location>
        <begin position="829"/>
        <end position="891"/>
    </location>
</feature>
<dbReference type="InterPro" id="IPR011989">
    <property type="entry name" value="ARM-like"/>
</dbReference>
<dbReference type="InterPro" id="IPR041209">
    <property type="entry name" value="P115_Arm_rpt"/>
</dbReference>
<evidence type="ECO:0000256" key="4">
    <source>
        <dbReference type="ARBA" id="ARBA00018243"/>
    </source>
</evidence>
<feature type="domain" description="Vesicle tethering protein Uso1/P115-like head" evidence="22">
    <location>
        <begin position="326"/>
        <end position="611"/>
    </location>
</feature>
<comment type="function">
    <text evidence="15">General vesicular transport factor required for intercisternal transport in the Golgi stack; it is required for transcytotic fusion and/or subsequent binding of the vesicles to the target membrane. May well act as a vesicular anchor by interacting with the target membrane and holding the vesicular and target membranes in proximity.</text>
</comment>
<dbReference type="GO" id="GO:0000139">
    <property type="term" value="C:Golgi membrane"/>
    <property type="evidence" value="ECO:0007669"/>
    <property type="project" value="UniProtKB-SubCell"/>
</dbReference>
<evidence type="ECO:0000256" key="10">
    <source>
        <dbReference type="ARBA" id="ARBA00022927"/>
    </source>
</evidence>
<evidence type="ECO:0000256" key="16">
    <source>
        <dbReference type="ARBA" id="ARBA00075954"/>
    </source>
</evidence>
<reference evidence="24" key="1">
    <citation type="submission" date="2025-08" db="UniProtKB">
        <authorList>
            <consortium name="Ensembl"/>
        </authorList>
    </citation>
    <scope>IDENTIFICATION</scope>
</reference>
<dbReference type="GO" id="GO:0005795">
    <property type="term" value="C:Golgi stack"/>
    <property type="evidence" value="ECO:0007669"/>
    <property type="project" value="TreeGrafter"/>
</dbReference>
<evidence type="ECO:0000259" key="23">
    <source>
        <dbReference type="Pfam" id="PF04871"/>
    </source>
</evidence>
<dbReference type="SUPFAM" id="SSF48371">
    <property type="entry name" value="ARM repeat"/>
    <property type="match status" value="2"/>
</dbReference>
<feature type="region of interest" description="Disordered" evidence="21">
    <location>
        <begin position="893"/>
        <end position="926"/>
    </location>
</feature>
<evidence type="ECO:0000256" key="20">
    <source>
        <dbReference type="SAM" id="Coils"/>
    </source>
</evidence>
<proteinExistence type="inferred from homology"/>
<feature type="domain" description="Uso1/p115-like vesicle tethering protein C-terminal" evidence="23">
    <location>
        <begin position="767"/>
        <end position="910"/>
    </location>
</feature>
<evidence type="ECO:0000313" key="24">
    <source>
        <dbReference type="Ensembl" id="ENSCLMP00005002944.1"/>
    </source>
</evidence>
<dbReference type="Proteomes" id="UP000694565">
    <property type="component" value="Unplaced"/>
</dbReference>
<evidence type="ECO:0000256" key="1">
    <source>
        <dbReference type="ARBA" id="ARBA00004395"/>
    </source>
</evidence>
<dbReference type="GO" id="GO:0006888">
    <property type="term" value="P:endoplasmic reticulum to Golgi vesicle-mediated transport"/>
    <property type="evidence" value="ECO:0007669"/>
    <property type="project" value="TreeGrafter"/>
</dbReference>
<dbReference type="Pfam" id="PF18770">
    <property type="entry name" value="Arm_vescicular"/>
    <property type="match status" value="1"/>
</dbReference>
<feature type="coiled-coil region" evidence="20">
    <location>
        <begin position="635"/>
        <end position="683"/>
    </location>
</feature>
<evidence type="ECO:0000256" key="15">
    <source>
        <dbReference type="ARBA" id="ARBA00058762"/>
    </source>
</evidence>
<dbReference type="InterPro" id="IPR006953">
    <property type="entry name" value="Vesicle_Uso1_P115_head"/>
</dbReference>
<evidence type="ECO:0000313" key="25">
    <source>
        <dbReference type="Proteomes" id="UP000694565"/>
    </source>
</evidence>
<dbReference type="FunFam" id="1.25.10.10:FF:000054">
    <property type="entry name" value="General vesicular transport factor p115"/>
    <property type="match status" value="1"/>
</dbReference>
<feature type="coiled-coil region" evidence="20">
    <location>
        <begin position="707"/>
        <end position="734"/>
    </location>
</feature>
<dbReference type="PROSITE" id="PS50176">
    <property type="entry name" value="ARM_REPEAT"/>
    <property type="match status" value="1"/>
</dbReference>
<keyword evidence="9" id="KW-0931">ER-Golgi transport</keyword>
<protein>
    <recommendedName>
        <fullName evidence="4">General vesicular transport factor p115</fullName>
    </recommendedName>
    <alternativeName>
        <fullName evidence="16">Protein USO1 homolog</fullName>
    </alternativeName>
    <alternativeName>
        <fullName evidence="17">Transcytosis-associated protein</fullName>
    </alternativeName>
    <alternativeName>
        <fullName evidence="18">Vesicle-docking protein</fullName>
    </alternativeName>
</protein>
<dbReference type="Pfam" id="PF04871">
    <property type="entry name" value="Uso1_p115_C"/>
    <property type="match status" value="1"/>
</dbReference>
<evidence type="ECO:0000256" key="21">
    <source>
        <dbReference type="SAM" id="MobiDB-lite"/>
    </source>
</evidence>
<evidence type="ECO:0000256" key="14">
    <source>
        <dbReference type="ARBA" id="ARBA00023136"/>
    </source>
</evidence>
<keyword evidence="7" id="KW-0597">Phosphoprotein</keyword>
<evidence type="ECO:0000256" key="7">
    <source>
        <dbReference type="ARBA" id="ARBA00022553"/>
    </source>
</evidence>
<feature type="compositionally biased region" description="Acidic residues" evidence="21">
    <location>
        <begin position="903"/>
        <end position="926"/>
    </location>
</feature>
<organism evidence="24 25">
    <name type="scientific">Cyclopterus lumpus</name>
    <name type="common">Lumpsucker</name>
    <dbReference type="NCBI Taxonomy" id="8103"/>
    <lineage>
        <taxon>Eukaryota</taxon>
        <taxon>Metazoa</taxon>
        <taxon>Chordata</taxon>
        <taxon>Craniata</taxon>
        <taxon>Vertebrata</taxon>
        <taxon>Euteleostomi</taxon>
        <taxon>Actinopterygii</taxon>
        <taxon>Neopterygii</taxon>
        <taxon>Teleostei</taxon>
        <taxon>Neoteleostei</taxon>
        <taxon>Acanthomorphata</taxon>
        <taxon>Eupercaria</taxon>
        <taxon>Perciformes</taxon>
        <taxon>Cottioidei</taxon>
        <taxon>Cottales</taxon>
        <taxon>Cyclopteridae</taxon>
        <taxon>Cyclopterus</taxon>
    </lineage>
</organism>
<keyword evidence="5" id="KW-0813">Transport</keyword>
<dbReference type="InterPro" id="IPR016024">
    <property type="entry name" value="ARM-type_fold"/>
</dbReference>
<dbReference type="AlphaFoldDB" id="A0A8C2WEH0"/>
<evidence type="ECO:0000256" key="12">
    <source>
        <dbReference type="ARBA" id="ARBA00023034"/>
    </source>
</evidence>
<reference evidence="24" key="2">
    <citation type="submission" date="2025-09" db="UniProtKB">
        <authorList>
            <consortium name="Ensembl"/>
        </authorList>
    </citation>
    <scope>IDENTIFICATION</scope>
</reference>
<keyword evidence="6" id="KW-0963">Cytoplasm</keyword>
<dbReference type="GO" id="GO:0006886">
    <property type="term" value="P:intracellular protein transport"/>
    <property type="evidence" value="ECO:0007669"/>
    <property type="project" value="InterPro"/>
</dbReference>
<comment type="similarity">
    <text evidence="3">Belongs to the VDP/USO1/EDE1 family.</text>
</comment>
<gene>
    <name evidence="24" type="primary">uso1</name>
</gene>
<evidence type="ECO:0000256" key="8">
    <source>
        <dbReference type="ARBA" id="ARBA00022737"/>
    </source>
</evidence>
<dbReference type="GO" id="GO:0045056">
    <property type="term" value="P:transcytosis"/>
    <property type="evidence" value="ECO:0007669"/>
    <property type="project" value="TreeGrafter"/>
</dbReference>
<dbReference type="PANTHER" id="PTHR10013">
    <property type="entry name" value="GENERAL VESICULAR TRANSPORT FACTOR P115"/>
    <property type="match status" value="1"/>
</dbReference>
<accession>A0A8C2WEH0</accession>
<keyword evidence="12" id="KW-0333">Golgi apparatus</keyword>
<evidence type="ECO:0000256" key="6">
    <source>
        <dbReference type="ARBA" id="ARBA00022490"/>
    </source>
</evidence>
<keyword evidence="25" id="KW-1185">Reference proteome</keyword>
<keyword evidence="10" id="KW-0653">Protein transport</keyword>
<dbReference type="InterPro" id="IPR024095">
    <property type="entry name" value="Vesicle_P115"/>
</dbReference>
<feature type="repeat" description="ARM" evidence="19">
    <location>
        <begin position="36"/>
        <end position="73"/>
    </location>
</feature>
<dbReference type="InterPro" id="IPR000225">
    <property type="entry name" value="Armadillo"/>
</dbReference>
<dbReference type="GO" id="GO:0048280">
    <property type="term" value="P:vesicle fusion with Golgi apparatus"/>
    <property type="evidence" value="ECO:0007669"/>
    <property type="project" value="InterPro"/>
</dbReference>
<keyword evidence="14" id="KW-0472">Membrane</keyword>
<comment type="subcellular location">
    <subcellularLocation>
        <location evidence="2">Cytoplasm</location>
        <location evidence="2">Cytosol</location>
    </subcellularLocation>
    <subcellularLocation>
        <location evidence="1">Golgi apparatus membrane</location>
        <topology evidence="1">Peripheral membrane protein</topology>
    </subcellularLocation>
</comment>